<protein>
    <recommendedName>
        <fullName evidence="3">HEPN domain-containing protein</fullName>
    </recommendedName>
</protein>
<evidence type="ECO:0000313" key="2">
    <source>
        <dbReference type="Proteomes" id="UP000653797"/>
    </source>
</evidence>
<gene>
    <name evidence="1" type="ORF">IC230_26140</name>
</gene>
<dbReference type="AlphaFoldDB" id="A0A927GG17"/>
<evidence type="ECO:0000313" key="1">
    <source>
        <dbReference type="EMBL" id="MBD2756401.1"/>
    </source>
</evidence>
<proteinExistence type="predicted"/>
<reference evidence="1" key="1">
    <citation type="submission" date="2020-09" db="EMBL/GenBank/DDBJ databases">
        <authorList>
            <person name="Kim M.K."/>
        </authorList>
    </citation>
    <scope>NUCLEOTIDE SEQUENCE</scope>
    <source>
        <strain evidence="1">BT704</strain>
    </source>
</reference>
<comment type="caution">
    <text evidence="1">The sequence shown here is derived from an EMBL/GenBank/DDBJ whole genome shotgun (WGS) entry which is preliminary data.</text>
</comment>
<sequence>MPKRIEFQELAVLRLDEANILLTQNYPDGAFYLAGYAVECALKSAICKTLNIDDFFDTYSSKAHGAKVKDDIVQKFKTHDYGTLLVLSGLYFKLETAITADIPLGDAWTIIRTLSWTEQYRYETSVRKEQAAVQSFIDSVNIFLQWIRPHW</sequence>
<keyword evidence="2" id="KW-1185">Reference proteome</keyword>
<dbReference type="EMBL" id="JACXAA010000012">
    <property type="protein sequence ID" value="MBD2756401.1"/>
    <property type="molecule type" value="Genomic_DNA"/>
</dbReference>
<evidence type="ECO:0008006" key="3">
    <source>
        <dbReference type="Google" id="ProtNLM"/>
    </source>
</evidence>
<accession>A0A927GG17</accession>
<organism evidence="1 2">
    <name type="scientific">Spirosoma validum</name>
    <dbReference type="NCBI Taxonomy" id="2771355"/>
    <lineage>
        <taxon>Bacteria</taxon>
        <taxon>Pseudomonadati</taxon>
        <taxon>Bacteroidota</taxon>
        <taxon>Cytophagia</taxon>
        <taxon>Cytophagales</taxon>
        <taxon>Cytophagaceae</taxon>
        <taxon>Spirosoma</taxon>
    </lineage>
</organism>
<dbReference type="RefSeq" id="WP_191042024.1">
    <property type="nucleotide sequence ID" value="NZ_JACXAA010000012.1"/>
</dbReference>
<dbReference type="Proteomes" id="UP000653797">
    <property type="component" value="Unassembled WGS sequence"/>
</dbReference>
<name>A0A927GG17_9BACT</name>